<dbReference type="PANTHER" id="PTHR10826:SF1">
    <property type="entry name" value="COMPLEMENT COMPONENT 1 Q SUBCOMPONENT-BINDING PROTEIN, MITOCHONDRIAL"/>
    <property type="match status" value="1"/>
</dbReference>
<dbReference type="Gene3D" id="3.10.280.10">
    <property type="entry name" value="Mitochondrial glycoprotein"/>
    <property type="match status" value="1"/>
</dbReference>
<dbReference type="GO" id="GO:0048025">
    <property type="term" value="P:negative regulation of mRNA splicing, via spliceosome"/>
    <property type="evidence" value="ECO:0007669"/>
    <property type="project" value="TreeGrafter"/>
</dbReference>
<evidence type="ECO:0000256" key="1">
    <source>
        <dbReference type="ARBA" id="ARBA00004296"/>
    </source>
</evidence>
<dbReference type="Proteomes" id="UP001488838">
    <property type="component" value="Unassembled WGS sequence"/>
</dbReference>
<dbReference type="GO" id="GO:0001849">
    <property type="term" value="F:complement component C1q complex binding"/>
    <property type="evidence" value="ECO:0007669"/>
    <property type="project" value="TreeGrafter"/>
</dbReference>
<comment type="caution">
    <text evidence="5">The sequence shown here is derived from an EMBL/GenBank/DDBJ whole genome shotgun (WGS) entry which is preliminary data.</text>
</comment>
<dbReference type="GO" id="GO:0005634">
    <property type="term" value="C:nucleus"/>
    <property type="evidence" value="ECO:0007669"/>
    <property type="project" value="TreeGrafter"/>
</dbReference>
<gene>
    <name evidence="5" type="ORF">U0070_023076</name>
</gene>
<dbReference type="AlphaFoldDB" id="A0AAW0HRP1"/>
<name>A0AAW0HRP1_MYOGA</name>
<dbReference type="GO" id="GO:0030984">
    <property type="term" value="F:kininogen binding"/>
    <property type="evidence" value="ECO:0007669"/>
    <property type="project" value="TreeGrafter"/>
</dbReference>
<comment type="subcellular location">
    <subcellularLocation>
        <location evidence="1">Cell membrane</location>
        <topology evidence="1">Peripheral membrane protein</topology>
        <orientation evidence="1">Extracellular side</orientation>
    </subcellularLocation>
</comment>
<proteinExistence type="inferred from homology"/>
<comment type="similarity">
    <text evidence="2">Belongs to the MAM33 family.</text>
</comment>
<dbReference type="GO" id="GO:0005886">
    <property type="term" value="C:plasma membrane"/>
    <property type="evidence" value="ECO:0007669"/>
    <property type="project" value="UniProtKB-SubCell"/>
</dbReference>
<evidence type="ECO:0000256" key="4">
    <source>
        <dbReference type="ARBA" id="ARBA00022517"/>
    </source>
</evidence>
<keyword evidence="6" id="KW-1185">Reference proteome</keyword>
<dbReference type="EMBL" id="JBBHLL010000363">
    <property type="protein sequence ID" value="KAK7804810.1"/>
    <property type="molecule type" value="Genomic_DNA"/>
</dbReference>
<evidence type="ECO:0000313" key="5">
    <source>
        <dbReference type="EMBL" id="KAK7804810.1"/>
    </source>
</evidence>
<evidence type="ECO:0000256" key="2">
    <source>
        <dbReference type="ARBA" id="ARBA00005457"/>
    </source>
</evidence>
<keyword evidence="4" id="KW-0690">Ribosome biogenesis</keyword>
<dbReference type="InterPro" id="IPR036561">
    <property type="entry name" value="MAM33_sf"/>
</dbReference>
<sequence>MLPLLRCVPRALGAAASGLRAAVPASPLRQLLHPAPRPCLRPFGLLSVRAGSARRSGLLQTPAPCSCGCGALHTEGDKAFVEFLTDEIKEEKKIQKHKSLPKMSGDWELEVNGTEAKLLRKVAGEKITVTFNINNSIPPTFDVLYLKVAVAITLCTTRGRRSGCAHSTSTAYTDLFLFLQPELTSTPNFVVEVTKSDGKKTLVLDCHYPEDEIGQEEETESDIFSIKEVSFQATGDSEWRDTNYTLNTDSLDWALYDHLMDFLADRGIDNTFADELVELSTALEHQEYITFLEDLKSFVKSQ</sequence>
<protein>
    <recommendedName>
        <fullName evidence="3">Complement component 1 Q subcomponent-binding protein, mitochondrial</fullName>
    </recommendedName>
</protein>
<accession>A0AAW0HRP1</accession>
<dbReference type="GO" id="GO:0030449">
    <property type="term" value="P:regulation of complement activation"/>
    <property type="evidence" value="ECO:0007669"/>
    <property type="project" value="TreeGrafter"/>
</dbReference>
<dbReference type="GO" id="GO:0042256">
    <property type="term" value="P:cytosolic ribosome assembly"/>
    <property type="evidence" value="ECO:0007669"/>
    <property type="project" value="TreeGrafter"/>
</dbReference>
<evidence type="ECO:0000313" key="6">
    <source>
        <dbReference type="Proteomes" id="UP001488838"/>
    </source>
</evidence>
<organism evidence="5 6">
    <name type="scientific">Myodes glareolus</name>
    <name type="common">Bank vole</name>
    <name type="synonym">Clethrionomys glareolus</name>
    <dbReference type="NCBI Taxonomy" id="447135"/>
    <lineage>
        <taxon>Eukaryota</taxon>
        <taxon>Metazoa</taxon>
        <taxon>Chordata</taxon>
        <taxon>Craniata</taxon>
        <taxon>Vertebrata</taxon>
        <taxon>Euteleostomi</taxon>
        <taxon>Mammalia</taxon>
        <taxon>Eutheria</taxon>
        <taxon>Euarchontoglires</taxon>
        <taxon>Glires</taxon>
        <taxon>Rodentia</taxon>
        <taxon>Myomorpha</taxon>
        <taxon>Muroidea</taxon>
        <taxon>Cricetidae</taxon>
        <taxon>Arvicolinae</taxon>
        <taxon>Myodes</taxon>
    </lineage>
</organism>
<dbReference type="Pfam" id="PF02330">
    <property type="entry name" value="MAM33"/>
    <property type="match status" value="1"/>
</dbReference>
<dbReference type="PANTHER" id="PTHR10826">
    <property type="entry name" value="COMPLEMENT COMPONENT 1"/>
    <property type="match status" value="1"/>
</dbReference>
<dbReference type="GO" id="GO:0009986">
    <property type="term" value="C:cell surface"/>
    <property type="evidence" value="ECO:0007669"/>
    <property type="project" value="TreeGrafter"/>
</dbReference>
<evidence type="ECO:0000256" key="3">
    <source>
        <dbReference type="ARBA" id="ARBA00021918"/>
    </source>
</evidence>
<dbReference type="InterPro" id="IPR003428">
    <property type="entry name" value="MAM33"/>
</dbReference>
<dbReference type="GO" id="GO:0005759">
    <property type="term" value="C:mitochondrial matrix"/>
    <property type="evidence" value="ECO:0007669"/>
    <property type="project" value="InterPro"/>
</dbReference>
<dbReference type="SUPFAM" id="SSF54529">
    <property type="entry name" value="Mitochondrial glycoprotein MAM33-like"/>
    <property type="match status" value="1"/>
</dbReference>
<dbReference type="GO" id="GO:0003714">
    <property type="term" value="F:transcription corepressor activity"/>
    <property type="evidence" value="ECO:0007669"/>
    <property type="project" value="TreeGrafter"/>
</dbReference>
<reference evidence="5 6" key="1">
    <citation type="journal article" date="2023" name="bioRxiv">
        <title>Conserved and derived expression patterns and positive selection on dental genes reveal complex evolutionary context of ever-growing rodent molars.</title>
        <authorList>
            <person name="Calamari Z.T."/>
            <person name="Song A."/>
            <person name="Cohen E."/>
            <person name="Akter M."/>
            <person name="Roy R.D."/>
            <person name="Hallikas O."/>
            <person name="Christensen M.M."/>
            <person name="Li P."/>
            <person name="Marangoni P."/>
            <person name="Jernvall J."/>
            <person name="Klein O.D."/>
        </authorList>
    </citation>
    <scope>NUCLEOTIDE SEQUENCE [LARGE SCALE GENOMIC DNA]</scope>
    <source>
        <strain evidence="5">V071</strain>
    </source>
</reference>